<dbReference type="Proteomes" id="UP000297975">
    <property type="component" value="Unassembled WGS sequence"/>
</dbReference>
<keyword evidence="6" id="KW-0347">Helicase</keyword>
<evidence type="ECO:0000256" key="2">
    <source>
        <dbReference type="ARBA" id="ARBA00022840"/>
    </source>
</evidence>
<dbReference type="GO" id="GO:0003677">
    <property type="term" value="F:DNA binding"/>
    <property type="evidence" value="ECO:0007669"/>
    <property type="project" value="UniProtKB-KW"/>
</dbReference>
<sequence length="367" mass="41707">MGRVSEVEPLYYWLGDSHGVEPIEKACQWKGELTPLQQKASDAIIDTIERKSRLLINAVCGAGKTEMLYEGIEAAIAQGLKICIATPRTDVVRELAPRLRRDFPRIQSAALYGDSTELDHGAHLVIATTHQLLRYRQAFDVIIVDEVDAFPYHKDKSLPQAVKRAAKPEHAMIYLTATPRTDLKIKSALHLIQTVSIPMRFHGHPLPVPTFKYVRKLENQLLDQKLPQAIQRWIYNRNGRRYLLFVPTIEMAHHLSRLLNNTPYVFAESPNRKELIQQFRNKNISALITTTILERGVTFPSIDVAVIKADHHVFDVAALVQISGRSGRSATDPTGDVTFFYETKTNAMVQAKQYTLKKNKEAKEYMR</sequence>
<reference evidence="6 7" key="1">
    <citation type="submission" date="2019-03" db="EMBL/GenBank/DDBJ databases">
        <authorList>
            <person name="He R.-H."/>
        </authorList>
    </citation>
    <scope>NUCLEOTIDE SEQUENCE [LARGE SCALE GENOMIC DNA]</scope>
    <source>
        <strain evidence="7">SH 714</strain>
    </source>
</reference>
<dbReference type="SMART" id="SM00490">
    <property type="entry name" value="HELICc"/>
    <property type="match status" value="1"/>
</dbReference>
<dbReference type="GO" id="GO:0006302">
    <property type="term" value="P:double-strand break repair"/>
    <property type="evidence" value="ECO:0007669"/>
    <property type="project" value="TreeGrafter"/>
</dbReference>
<dbReference type="AlphaFoldDB" id="A0A4Y8IUI2"/>
<dbReference type="PROSITE" id="PS51192">
    <property type="entry name" value="HELICASE_ATP_BIND_1"/>
    <property type="match status" value="1"/>
</dbReference>
<dbReference type="SMART" id="SM00487">
    <property type="entry name" value="DEXDc"/>
    <property type="match status" value="1"/>
</dbReference>
<dbReference type="PROSITE" id="PS51194">
    <property type="entry name" value="HELICASE_CTER"/>
    <property type="match status" value="1"/>
</dbReference>
<organism evidence="6 7">
    <name type="scientific">Filobacillus milosensis</name>
    <dbReference type="NCBI Taxonomy" id="94137"/>
    <lineage>
        <taxon>Bacteria</taxon>
        <taxon>Bacillati</taxon>
        <taxon>Bacillota</taxon>
        <taxon>Bacilli</taxon>
        <taxon>Bacillales</taxon>
        <taxon>Bacillaceae</taxon>
        <taxon>Filobacillus</taxon>
    </lineage>
</organism>
<dbReference type="GO" id="GO:0005524">
    <property type="term" value="F:ATP binding"/>
    <property type="evidence" value="ECO:0007669"/>
    <property type="project" value="UniProtKB-KW"/>
</dbReference>
<dbReference type="SUPFAM" id="SSF52540">
    <property type="entry name" value="P-loop containing nucleoside triphosphate hydrolases"/>
    <property type="match status" value="1"/>
</dbReference>
<dbReference type="EMBL" id="SOPW01000002">
    <property type="protein sequence ID" value="TFB24490.1"/>
    <property type="molecule type" value="Genomic_DNA"/>
</dbReference>
<dbReference type="Pfam" id="PF04851">
    <property type="entry name" value="ResIII"/>
    <property type="match status" value="1"/>
</dbReference>
<dbReference type="OrthoDB" id="2077914at2"/>
<dbReference type="Pfam" id="PF00271">
    <property type="entry name" value="Helicase_C"/>
    <property type="match status" value="1"/>
</dbReference>
<accession>A0A4Y8IUI2</accession>
<proteinExistence type="predicted"/>
<keyword evidence="3" id="KW-0238">DNA-binding</keyword>
<evidence type="ECO:0000313" key="6">
    <source>
        <dbReference type="EMBL" id="TFB24490.1"/>
    </source>
</evidence>
<dbReference type="Gene3D" id="3.40.50.300">
    <property type="entry name" value="P-loop containing nucleotide triphosphate hydrolases"/>
    <property type="match status" value="2"/>
</dbReference>
<dbReference type="GO" id="GO:0006270">
    <property type="term" value="P:DNA replication initiation"/>
    <property type="evidence" value="ECO:0007669"/>
    <property type="project" value="TreeGrafter"/>
</dbReference>
<evidence type="ECO:0000256" key="3">
    <source>
        <dbReference type="ARBA" id="ARBA00023125"/>
    </source>
</evidence>
<keyword evidence="1" id="KW-0547">Nucleotide-binding</keyword>
<dbReference type="PANTHER" id="PTHR30580">
    <property type="entry name" value="PRIMOSOMAL PROTEIN N"/>
    <property type="match status" value="1"/>
</dbReference>
<dbReference type="InterPro" id="IPR027417">
    <property type="entry name" value="P-loop_NTPase"/>
</dbReference>
<dbReference type="InterPro" id="IPR001650">
    <property type="entry name" value="Helicase_C-like"/>
</dbReference>
<evidence type="ECO:0000256" key="1">
    <source>
        <dbReference type="ARBA" id="ARBA00022741"/>
    </source>
</evidence>
<dbReference type="GO" id="GO:0006310">
    <property type="term" value="P:DNA recombination"/>
    <property type="evidence" value="ECO:0007669"/>
    <property type="project" value="TreeGrafter"/>
</dbReference>
<evidence type="ECO:0000313" key="7">
    <source>
        <dbReference type="Proteomes" id="UP000297975"/>
    </source>
</evidence>
<gene>
    <name evidence="6" type="ORF">E3U55_02470</name>
</gene>
<feature type="domain" description="Helicase C-terminal" evidence="5">
    <location>
        <begin position="229"/>
        <end position="367"/>
    </location>
</feature>
<evidence type="ECO:0000259" key="4">
    <source>
        <dbReference type="PROSITE" id="PS51192"/>
    </source>
</evidence>
<dbReference type="InterPro" id="IPR006935">
    <property type="entry name" value="Helicase/UvrB_N"/>
</dbReference>
<comment type="caution">
    <text evidence="6">The sequence shown here is derived from an EMBL/GenBank/DDBJ whole genome shotgun (WGS) entry which is preliminary data.</text>
</comment>
<dbReference type="InterPro" id="IPR014001">
    <property type="entry name" value="Helicase_ATP-bd"/>
</dbReference>
<protein>
    <submittedName>
        <fullName evidence="6">DEAD/DEAH box helicase</fullName>
    </submittedName>
</protein>
<dbReference type="GO" id="GO:0016787">
    <property type="term" value="F:hydrolase activity"/>
    <property type="evidence" value="ECO:0007669"/>
    <property type="project" value="InterPro"/>
</dbReference>
<keyword evidence="7" id="KW-1185">Reference proteome</keyword>
<feature type="domain" description="Helicase ATP-binding" evidence="4">
    <location>
        <begin position="45"/>
        <end position="197"/>
    </location>
</feature>
<keyword evidence="6" id="KW-0378">Hydrolase</keyword>
<dbReference type="GO" id="GO:0043138">
    <property type="term" value="F:3'-5' DNA helicase activity"/>
    <property type="evidence" value="ECO:0007669"/>
    <property type="project" value="TreeGrafter"/>
</dbReference>
<name>A0A4Y8IUI2_9BACI</name>
<dbReference type="PANTHER" id="PTHR30580:SF1">
    <property type="entry name" value="COMF OPERON PROTEIN 1"/>
    <property type="match status" value="1"/>
</dbReference>
<keyword evidence="2" id="KW-0067">ATP-binding</keyword>
<evidence type="ECO:0000259" key="5">
    <source>
        <dbReference type="PROSITE" id="PS51194"/>
    </source>
</evidence>